<dbReference type="PANTHER" id="PTHR19211">
    <property type="entry name" value="ATP-BINDING TRANSPORT PROTEIN-RELATED"/>
    <property type="match status" value="1"/>
</dbReference>
<protein>
    <submittedName>
        <fullName evidence="7">ABC-F family ATP-binding cassette domain-containing protein</fullName>
    </submittedName>
</protein>
<dbReference type="InterPro" id="IPR050611">
    <property type="entry name" value="ABCF"/>
</dbReference>
<evidence type="ECO:0000259" key="6">
    <source>
        <dbReference type="PROSITE" id="PS50893"/>
    </source>
</evidence>
<evidence type="ECO:0000256" key="1">
    <source>
        <dbReference type="ARBA" id="ARBA00022737"/>
    </source>
</evidence>
<dbReference type="SUPFAM" id="SSF52540">
    <property type="entry name" value="P-loop containing nucleoside triphosphate hydrolases"/>
    <property type="match status" value="2"/>
</dbReference>
<dbReference type="PANTHER" id="PTHR19211:SF6">
    <property type="entry name" value="BLL7188 PROTEIN"/>
    <property type="match status" value="1"/>
</dbReference>
<dbReference type="PROSITE" id="PS50893">
    <property type="entry name" value="ABC_TRANSPORTER_2"/>
    <property type="match status" value="1"/>
</dbReference>
<dbReference type="RefSeq" id="WP_304184945.1">
    <property type="nucleotide sequence ID" value="NZ_DRGM01000191.1"/>
</dbReference>
<feature type="region of interest" description="Disordered" evidence="5">
    <location>
        <begin position="245"/>
        <end position="281"/>
    </location>
</feature>
<dbReference type="SMART" id="SM00382">
    <property type="entry name" value="AAA"/>
    <property type="match status" value="2"/>
</dbReference>
<accession>A0A7V1D2G1</accession>
<evidence type="ECO:0000256" key="2">
    <source>
        <dbReference type="ARBA" id="ARBA00022741"/>
    </source>
</evidence>
<dbReference type="Gene3D" id="3.40.50.300">
    <property type="entry name" value="P-loop containing nucleotide triphosphate hydrolases"/>
    <property type="match status" value="2"/>
</dbReference>
<proteinExistence type="predicted"/>
<dbReference type="GO" id="GO:0016887">
    <property type="term" value="F:ATP hydrolysis activity"/>
    <property type="evidence" value="ECO:0007669"/>
    <property type="project" value="InterPro"/>
</dbReference>
<keyword evidence="3 7" id="KW-0067">ATP-binding</keyword>
<dbReference type="AlphaFoldDB" id="A0A7V1D2G1"/>
<gene>
    <name evidence="7" type="ORF">ENH88_19770</name>
</gene>
<keyword evidence="4" id="KW-0175">Coiled coil</keyword>
<evidence type="ECO:0000313" key="7">
    <source>
        <dbReference type="EMBL" id="HEA18640.1"/>
    </source>
</evidence>
<organism evidence="7">
    <name type="scientific">Pseudoalteromonas prydzensis</name>
    <dbReference type="NCBI Taxonomy" id="182141"/>
    <lineage>
        <taxon>Bacteria</taxon>
        <taxon>Pseudomonadati</taxon>
        <taxon>Pseudomonadota</taxon>
        <taxon>Gammaproteobacteria</taxon>
        <taxon>Alteromonadales</taxon>
        <taxon>Pseudoalteromonadaceae</taxon>
        <taxon>Pseudoalteromonas</taxon>
    </lineage>
</organism>
<feature type="domain" description="ABC transporter" evidence="6">
    <location>
        <begin position="4"/>
        <end position="241"/>
    </location>
</feature>
<dbReference type="InterPro" id="IPR003439">
    <property type="entry name" value="ABC_transporter-like_ATP-bd"/>
</dbReference>
<evidence type="ECO:0000256" key="4">
    <source>
        <dbReference type="SAM" id="Coils"/>
    </source>
</evidence>
<dbReference type="InterPro" id="IPR027417">
    <property type="entry name" value="P-loop_NTPase"/>
</dbReference>
<comment type="caution">
    <text evidence="7">The sequence shown here is derived from an EMBL/GenBank/DDBJ whole genome shotgun (WGS) entry which is preliminary data.</text>
</comment>
<reference evidence="7" key="1">
    <citation type="journal article" date="2020" name="mSystems">
        <title>Genome- and Community-Level Interaction Insights into Carbon Utilization and Element Cycling Functions of Hydrothermarchaeota in Hydrothermal Sediment.</title>
        <authorList>
            <person name="Zhou Z."/>
            <person name="Liu Y."/>
            <person name="Xu W."/>
            <person name="Pan J."/>
            <person name="Luo Z.H."/>
            <person name="Li M."/>
        </authorList>
    </citation>
    <scope>NUCLEOTIDE SEQUENCE [LARGE SCALE GENOMIC DNA]</scope>
    <source>
        <strain evidence="7">HyVt-346</strain>
    </source>
</reference>
<evidence type="ECO:0000256" key="5">
    <source>
        <dbReference type="SAM" id="MobiDB-lite"/>
    </source>
</evidence>
<name>A0A7V1D2G1_9GAMM</name>
<dbReference type="Proteomes" id="UP000886188">
    <property type="component" value="Unassembled WGS sequence"/>
</dbReference>
<sequence>MQSLHIHNLSYQHPDGHVQFNQLNFSIPEKLTAIIGANGSGKSILVSILANQQQASSGHVEFTGTRLAVSQQQLSDHSLQSSASTIAQLLGIDKKLAALARITHGSIAEADFALIGDDWLCEQNYQQQLLSLAIEAPLTTPISHLSPGQQRCLTLYCALQAQPDLLILDEPSNHLDQTAKQWLITQLHTFAGQIVIVSHDRQLLDHCDAIIELNSLGIHYETGNYQHFCQQKALQQTALTKQIAHLAKEQKKHQQQTQLNHEKAQQRAAQGNKHRSSASQPKVMLDFKKNSAQANKGASERLASAKLNALAEKRQTLQQQLPNSIERKLKFSQPSRNKRLLFIDKLCLPFASSNQSVTLQINSGDKLHIAGPNGSGKSTLLRMINESAKSSVATVIHLNSKVLYIDQHCSFLTATDSLVKALEVHCALELQTIRHLLANIGFKGDDVYRPISQLSGGEKMQLAMLIAAQNAGDYLLLLDEPDNHLDLDNKQQLAQNLADFTGSFILVSHDEEFVKQCQLTQQLNLY</sequence>
<dbReference type="InterPro" id="IPR003593">
    <property type="entry name" value="AAA+_ATPase"/>
</dbReference>
<evidence type="ECO:0000256" key="3">
    <source>
        <dbReference type="ARBA" id="ARBA00022840"/>
    </source>
</evidence>
<dbReference type="GO" id="GO:0005524">
    <property type="term" value="F:ATP binding"/>
    <property type="evidence" value="ECO:0007669"/>
    <property type="project" value="UniProtKB-KW"/>
</dbReference>
<dbReference type="Pfam" id="PF00005">
    <property type="entry name" value="ABC_tran"/>
    <property type="match status" value="2"/>
</dbReference>
<feature type="coiled-coil region" evidence="4">
    <location>
        <begin position="300"/>
        <end position="327"/>
    </location>
</feature>
<dbReference type="EMBL" id="DRGM01000191">
    <property type="protein sequence ID" value="HEA18640.1"/>
    <property type="molecule type" value="Genomic_DNA"/>
</dbReference>
<keyword evidence="1" id="KW-0677">Repeat</keyword>
<keyword evidence="2" id="KW-0547">Nucleotide-binding</keyword>